<keyword evidence="2" id="KW-1185">Reference proteome</keyword>
<sequence>MGPPQRGTAVVLDKVVISNVLHDFSTASATNHPKKSQPSFVDRSLILATIRRSWIAGVFLLRIEVPSSFYEVRLCSAQGMPLILDLSHDDRYKDEFSRFTISGVDRADLS</sequence>
<gene>
    <name evidence="1" type="ORF">TorRG33x02_015230</name>
</gene>
<dbReference type="Proteomes" id="UP000237000">
    <property type="component" value="Unassembled WGS sequence"/>
</dbReference>
<dbReference type="OrthoDB" id="10300871at2759"/>
<evidence type="ECO:0000313" key="2">
    <source>
        <dbReference type="Proteomes" id="UP000237000"/>
    </source>
</evidence>
<proteinExistence type="predicted"/>
<reference evidence="2" key="1">
    <citation type="submission" date="2016-06" db="EMBL/GenBank/DDBJ databases">
        <title>Parallel loss of symbiosis genes in relatives of nitrogen-fixing non-legume Parasponia.</title>
        <authorList>
            <person name="Van Velzen R."/>
            <person name="Holmer R."/>
            <person name="Bu F."/>
            <person name="Rutten L."/>
            <person name="Van Zeijl A."/>
            <person name="Liu W."/>
            <person name="Santuari L."/>
            <person name="Cao Q."/>
            <person name="Sharma T."/>
            <person name="Shen D."/>
            <person name="Roswanjaya Y."/>
            <person name="Wardhani T."/>
            <person name="Kalhor M.S."/>
            <person name="Jansen J."/>
            <person name="Van den Hoogen J."/>
            <person name="Gungor B."/>
            <person name="Hartog M."/>
            <person name="Hontelez J."/>
            <person name="Verver J."/>
            <person name="Yang W.-C."/>
            <person name="Schijlen E."/>
            <person name="Repin R."/>
            <person name="Schilthuizen M."/>
            <person name="Schranz E."/>
            <person name="Heidstra R."/>
            <person name="Miyata K."/>
            <person name="Fedorova E."/>
            <person name="Kohlen W."/>
            <person name="Bisseling T."/>
            <person name="Smit S."/>
            <person name="Geurts R."/>
        </authorList>
    </citation>
    <scope>NUCLEOTIDE SEQUENCE [LARGE SCALE GENOMIC DNA]</scope>
    <source>
        <strain evidence="2">cv. RG33-2</strain>
    </source>
</reference>
<dbReference type="InParanoid" id="A0A2P5FXN0"/>
<organism evidence="1 2">
    <name type="scientific">Trema orientale</name>
    <name type="common">Charcoal tree</name>
    <name type="synonym">Celtis orientalis</name>
    <dbReference type="NCBI Taxonomy" id="63057"/>
    <lineage>
        <taxon>Eukaryota</taxon>
        <taxon>Viridiplantae</taxon>
        <taxon>Streptophyta</taxon>
        <taxon>Embryophyta</taxon>
        <taxon>Tracheophyta</taxon>
        <taxon>Spermatophyta</taxon>
        <taxon>Magnoliopsida</taxon>
        <taxon>eudicotyledons</taxon>
        <taxon>Gunneridae</taxon>
        <taxon>Pentapetalae</taxon>
        <taxon>rosids</taxon>
        <taxon>fabids</taxon>
        <taxon>Rosales</taxon>
        <taxon>Cannabaceae</taxon>
        <taxon>Trema</taxon>
    </lineage>
</organism>
<dbReference type="EMBL" id="JXTC01000004">
    <property type="protein sequence ID" value="POO02539.1"/>
    <property type="molecule type" value="Genomic_DNA"/>
</dbReference>
<name>A0A2P5FXN0_TREOI</name>
<protein>
    <submittedName>
        <fullName evidence="1">Uncharacterized protein</fullName>
    </submittedName>
</protein>
<comment type="caution">
    <text evidence="1">The sequence shown here is derived from an EMBL/GenBank/DDBJ whole genome shotgun (WGS) entry which is preliminary data.</text>
</comment>
<dbReference type="AlphaFoldDB" id="A0A2P5FXN0"/>
<evidence type="ECO:0000313" key="1">
    <source>
        <dbReference type="EMBL" id="POO02539.1"/>
    </source>
</evidence>
<accession>A0A2P5FXN0</accession>